<reference evidence="2 3" key="1">
    <citation type="journal article" date="2018" name="Front. Microbiol.">
        <title>Hydrolytic Capabilities as a Key to Environmental Success: Chitinolytic and Cellulolytic Acidobacteria From Acidic Sub-arctic Soils and Boreal Peatlands.</title>
        <authorList>
            <person name="Belova S.E."/>
            <person name="Ravin N.V."/>
            <person name="Pankratov T.A."/>
            <person name="Rakitin A.L."/>
            <person name="Ivanova A.A."/>
            <person name="Beletsky A.V."/>
            <person name="Mardanov A.V."/>
            <person name="Sinninghe Damste J.S."/>
            <person name="Dedysh S.N."/>
        </authorList>
    </citation>
    <scope>NUCLEOTIDE SEQUENCE [LARGE SCALE GENOMIC DNA]</scope>
    <source>
        <strain evidence="2 3">SBC82</strain>
    </source>
</reference>
<feature type="region of interest" description="Disordered" evidence="1">
    <location>
        <begin position="1"/>
        <end position="24"/>
    </location>
</feature>
<evidence type="ECO:0000313" key="3">
    <source>
        <dbReference type="Proteomes" id="UP000253606"/>
    </source>
</evidence>
<sequence>MSAVRFTGYVSRDGTEQSPRQADGHSLLFFHLRRRPDPV</sequence>
<dbReference type="EMBL" id="CP030840">
    <property type="protein sequence ID" value="AXC15579.1"/>
    <property type="molecule type" value="Genomic_DNA"/>
</dbReference>
<dbReference type="Proteomes" id="UP000253606">
    <property type="component" value="Chromosome"/>
</dbReference>
<accession>A0A2Z5G995</accession>
<protein>
    <submittedName>
        <fullName evidence="2">Uncharacterized protein</fullName>
    </submittedName>
</protein>
<dbReference type="AlphaFoldDB" id="A0A2Z5G995"/>
<evidence type="ECO:0000256" key="1">
    <source>
        <dbReference type="SAM" id="MobiDB-lite"/>
    </source>
</evidence>
<evidence type="ECO:0000313" key="2">
    <source>
        <dbReference type="EMBL" id="AXC15579.1"/>
    </source>
</evidence>
<proteinExistence type="predicted"/>
<organism evidence="2 3">
    <name type="scientific">Acidisarcina polymorpha</name>
    <dbReference type="NCBI Taxonomy" id="2211140"/>
    <lineage>
        <taxon>Bacteria</taxon>
        <taxon>Pseudomonadati</taxon>
        <taxon>Acidobacteriota</taxon>
        <taxon>Terriglobia</taxon>
        <taxon>Terriglobales</taxon>
        <taxon>Acidobacteriaceae</taxon>
        <taxon>Acidisarcina</taxon>
    </lineage>
</organism>
<dbReference type="KEGG" id="abas:ACPOL_6345"/>
<gene>
    <name evidence="2" type="ORF">ACPOL_6345</name>
</gene>
<keyword evidence="3" id="KW-1185">Reference proteome</keyword>
<name>A0A2Z5G995_9BACT</name>